<sequence length="157" mass="17845">MPAGVKISFIWIDQGLNKEKSEQARKKATEALSLLDSGTNFSEVAKNYSEDGTYQTGGELDEWLYQGFLPPELEGEVFALTVGQTSGIIDGGDGLYIIKVREKIDQKQKTYEESVEEIKNHLKEEKHNQIENELEKTLLDNANFTIYDKTLRKILKE</sequence>
<evidence type="ECO:0000256" key="1">
    <source>
        <dbReference type="ARBA" id="ARBA00000971"/>
    </source>
</evidence>
<dbReference type="AlphaFoldDB" id="A0A645A1R7"/>
<evidence type="ECO:0000256" key="4">
    <source>
        <dbReference type="ARBA" id="ARBA00023110"/>
    </source>
</evidence>
<evidence type="ECO:0000256" key="6">
    <source>
        <dbReference type="SAM" id="Coils"/>
    </source>
</evidence>
<dbReference type="GO" id="GO:0003755">
    <property type="term" value="F:peptidyl-prolyl cis-trans isomerase activity"/>
    <property type="evidence" value="ECO:0007669"/>
    <property type="project" value="UniProtKB-KW"/>
</dbReference>
<dbReference type="PANTHER" id="PTHR47245">
    <property type="entry name" value="PEPTIDYLPROLYL ISOMERASE"/>
    <property type="match status" value="1"/>
</dbReference>
<gene>
    <name evidence="8" type="primary">prsA_12</name>
    <name evidence="8" type="ORF">SDC9_90421</name>
</gene>
<evidence type="ECO:0000256" key="3">
    <source>
        <dbReference type="ARBA" id="ARBA00022729"/>
    </source>
</evidence>
<evidence type="ECO:0000259" key="7">
    <source>
        <dbReference type="PROSITE" id="PS50198"/>
    </source>
</evidence>
<keyword evidence="3" id="KW-0732">Signal</keyword>
<dbReference type="SUPFAM" id="SSF54534">
    <property type="entry name" value="FKBP-like"/>
    <property type="match status" value="1"/>
</dbReference>
<dbReference type="InterPro" id="IPR046357">
    <property type="entry name" value="PPIase_dom_sf"/>
</dbReference>
<protein>
    <recommendedName>
        <fullName evidence="2">peptidylprolyl isomerase</fullName>
        <ecNumber evidence="2">5.2.1.8</ecNumber>
    </recommendedName>
</protein>
<evidence type="ECO:0000256" key="5">
    <source>
        <dbReference type="ARBA" id="ARBA00023235"/>
    </source>
</evidence>
<dbReference type="Pfam" id="PF13616">
    <property type="entry name" value="Rotamase_3"/>
    <property type="match status" value="1"/>
</dbReference>
<evidence type="ECO:0000313" key="8">
    <source>
        <dbReference type="EMBL" id="MPM43744.1"/>
    </source>
</evidence>
<accession>A0A645A1R7</accession>
<dbReference type="EC" id="5.2.1.8" evidence="2"/>
<evidence type="ECO:0000256" key="2">
    <source>
        <dbReference type="ARBA" id="ARBA00013194"/>
    </source>
</evidence>
<organism evidence="8">
    <name type="scientific">bioreactor metagenome</name>
    <dbReference type="NCBI Taxonomy" id="1076179"/>
    <lineage>
        <taxon>unclassified sequences</taxon>
        <taxon>metagenomes</taxon>
        <taxon>ecological metagenomes</taxon>
    </lineage>
</organism>
<name>A0A645A1R7_9ZZZZ</name>
<comment type="caution">
    <text evidence="8">The sequence shown here is derived from an EMBL/GenBank/DDBJ whole genome shotgun (WGS) entry which is preliminary data.</text>
</comment>
<keyword evidence="4" id="KW-0697">Rotamase</keyword>
<keyword evidence="5 8" id="KW-0413">Isomerase</keyword>
<dbReference type="EMBL" id="VSSQ01010217">
    <property type="protein sequence ID" value="MPM43744.1"/>
    <property type="molecule type" value="Genomic_DNA"/>
</dbReference>
<proteinExistence type="predicted"/>
<dbReference type="PROSITE" id="PS50198">
    <property type="entry name" value="PPIC_PPIASE_2"/>
    <property type="match status" value="1"/>
</dbReference>
<reference evidence="8" key="1">
    <citation type="submission" date="2019-08" db="EMBL/GenBank/DDBJ databases">
        <authorList>
            <person name="Kucharzyk K."/>
            <person name="Murdoch R.W."/>
            <person name="Higgins S."/>
            <person name="Loffler F."/>
        </authorList>
    </citation>
    <scope>NUCLEOTIDE SEQUENCE</scope>
</reference>
<dbReference type="Gene3D" id="3.10.50.40">
    <property type="match status" value="1"/>
</dbReference>
<dbReference type="InterPro" id="IPR050245">
    <property type="entry name" value="PrsA_foldase"/>
</dbReference>
<dbReference type="PANTHER" id="PTHR47245:SF1">
    <property type="entry name" value="FOLDASE PROTEIN PRSA"/>
    <property type="match status" value="1"/>
</dbReference>
<feature type="domain" description="PpiC" evidence="7">
    <location>
        <begin position="2"/>
        <end position="102"/>
    </location>
</feature>
<dbReference type="InterPro" id="IPR000297">
    <property type="entry name" value="PPIase_PpiC"/>
</dbReference>
<keyword evidence="6" id="KW-0175">Coiled coil</keyword>
<feature type="coiled-coil region" evidence="6">
    <location>
        <begin position="97"/>
        <end position="128"/>
    </location>
</feature>
<comment type="catalytic activity">
    <reaction evidence="1">
        <text>[protein]-peptidylproline (omega=180) = [protein]-peptidylproline (omega=0)</text>
        <dbReference type="Rhea" id="RHEA:16237"/>
        <dbReference type="Rhea" id="RHEA-COMP:10747"/>
        <dbReference type="Rhea" id="RHEA-COMP:10748"/>
        <dbReference type="ChEBI" id="CHEBI:83833"/>
        <dbReference type="ChEBI" id="CHEBI:83834"/>
        <dbReference type="EC" id="5.2.1.8"/>
    </reaction>
</comment>